<feature type="transmembrane region" description="Helical" evidence="8">
    <location>
        <begin position="221"/>
        <end position="241"/>
    </location>
</feature>
<dbReference type="PATRIC" id="fig|997892.3.peg.1262"/>
<accession>I9UWZ2</accession>
<evidence type="ECO:0000256" key="6">
    <source>
        <dbReference type="ARBA" id="ARBA00023136"/>
    </source>
</evidence>
<evidence type="ECO:0000313" key="10">
    <source>
        <dbReference type="Proteomes" id="UP000003566"/>
    </source>
</evidence>
<dbReference type="GO" id="GO:0042121">
    <property type="term" value="P:alginic acid biosynthetic process"/>
    <property type="evidence" value="ECO:0007669"/>
    <property type="project" value="InterPro"/>
</dbReference>
<reference evidence="9 10" key="1">
    <citation type="submission" date="2012-02" db="EMBL/GenBank/DDBJ databases">
        <title>The Genome Sequence of Bacteroides xylanisolvens CL03T12C04.</title>
        <authorList>
            <consortium name="The Broad Institute Genome Sequencing Platform"/>
            <person name="Earl A."/>
            <person name="Ward D."/>
            <person name="Feldgarden M."/>
            <person name="Gevers D."/>
            <person name="Zitomersky N.L."/>
            <person name="Coyne M.J."/>
            <person name="Comstock L.E."/>
            <person name="Young S.K."/>
            <person name="Zeng Q."/>
            <person name="Gargeya S."/>
            <person name="Fitzgerald M."/>
            <person name="Haas B."/>
            <person name="Abouelleil A."/>
            <person name="Alvarado L."/>
            <person name="Arachchi H.M."/>
            <person name="Berlin A."/>
            <person name="Chapman S.B."/>
            <person name="Gearin G."/>
            <person name="Goldberg J."/>
            <person name="Griggs A."/>
            <person name="Gujja S."/>
            <person name="Hansen M."/>
            <person name="Heiman D."/>
            <person name="Howarth C."/>
            <person name="Larimer J."/>
            <person name="Lui A."/>
            <person name="MacDonald P.J.P."/>
            <person name="McCowen C."/>
            <person name="Montmayeur A."/>
            <person name="Murphy C."/>
            <person name="Neiman D."/>
            <person name="Pearson M."/>
            <person name="Priest M."/>
            <person name="Roberts A."/>
            <person name="Saif S."/>
            <person name="Shea T."/>
            <person name="Sisk P."/>
            <person name="Stolte C."/>
            <person name="Sykes S."/>
            <person name="Wortman J."/>
            <person name="Nusbaum C."/>
            <person name="Birren B."/>
        </authorList>
    </citation>
    <scope>NUCLEOTIDE SEQUENCE [LARGE SCALE GENOMIC DNA]</scope>
    <source>
        <strain evidence="9 10">CL03T12C04</strain>
    </source>
</reference>
<feature type="transmembrane region" description="Helical" evidence="8">
    <location>
        <begin position="367"/>
        <end position="388"/>
    </location>
</feature>
<dbReference type="GO" id="GO:0005886">
    <property type="term" value="C:plasma membrane"/>
    <property type="evidence" value="ECO:0007669"/>
    <property type="project" value="UniProtKB-SubCell"/>
</dbReference>
<feature type="transmembrane region" description="Helical" evidence="8">
    <location>
        <begin position="315"/>
        <end position="338"/>
    </location>
</feature>
<dbReference type="EMBL" id="AGXE01000007">
    <property type="protein sequence ID" value="EIY87316.1"/>
    <property type="molecule type" value="Genomic_DNA"/>
</dbReference>
<feature type="transmembrane region" description="Helical" evidence="8">
    <location>
        <begin position="247"/>
        <end position="267"/>
    </location>
</feature>
<keyword evidence="3 7" id="KW-1003">Cell membrane</keyword>
<protein>
    <recommendedName>
        <fullName evidence="11">MBOAT family protein</fullName>
    </recommendedName>
</protein>
<evidence type="ECO:0000256" key="1">
    <source>
        <dbReference type="ARBA" id="ARBA00004651"/>
    </source>
</evidence>
<evidence type="ECO:0000256" key="5">
    <source>
        <dbReference type="ARBA" id="ARBA00022989"/>
    </source>
</evidence>
<dbReference type="Pfam" id="PF03062">
    <property type="entry name" value="MBOAT"/>
    <property type="match status" value="1"/>
</dbReference>
<evidence type="ECO:0000256" key="2">
    <source>
        <dbReference type="ARBA" id="ARBA00010323"/>
    </source>
</evidence>
<feature type="transmembrane region" description="Helical" evidence="8">
    <location>
        <begin position="46"/>
        <end position="65"/>
    </location>
</feature>
<name>I9UWZ2_9BACE</name>
<comment type="caution">
    <text evidence="9">The sequence shown here is derived from an EMBL/GenBank/DDBJ whole genome shotgun (WGS) entry which is preliminary data.</text>
</comment>
<evidence type="ECO:0000256" key="8">
    <source>
        <dbReference type="SAM" id="Phobius"/>
    </source>
</evidence>
<keyword evidence="6 7" id="KW-0472">Membrane</keyword>
<feature type="transmembrane region" description="Helical" evidence="8">
    <location>
        <begin position="77"/>
        <end position="97"/>
    </location>
</feature>
<evidence type="ECO:0008006" key="11">
    <source>
        <dbReference type="Google" id="ProtNLM"/>
    </source>
</evidence>
<proteinExistence type="inferred from homology"/>
<dbReference type="HOGENOM" id="CLU_025255_0_1_10"/>
<evidence type="ECO:0000313" key="9">
    <source>
        <dbReference type="EMBL" id="EIY87316.1"/>
    </source>
</evidence>
<comment type="similarity">
    <text evidence="2 7">Belongs to the membrane-bound acyltransferase family.</text>
</comment>
<dbReference type="PIRSF" id="PIRSF016636">
    <property type="entry name" value="AlgI_DltB"/>
    <property type="match status" value="1"/>
</dbReference>
<dbReference type="InterPro" id="IPR004299">
    <property type="entry name" value="MBOAT_fam"/>
</dbReference>
<dbReference type="PIRSF" id="PIRSF500217">
    <property type="entry name" value="AlgI"/>
    <property type="match status" value="1"/>
</dbReference>
<feature type="transmembrane region" description="Helical" evidence="8">
    <location>
        <begin position="456"/>
        <end position="477"/>
    </location>
</feature>
<dbReference type="Proteomes" id="UP000003566">
    <property type="component" value="Unassembled WGS sequence"/>
</dbReference>
<evidence type="ECO:0000256" key="3">
    <source>
        <dbReference type="ARBA" id="ARBA00022475"/>
    </source>
</evidence>
<sequence length="479" mass="55271">MLYNSFSFLLFFPIVATFFFLLPHRIRQGYLLVVSYFFYMNWSPTYSLFLVFVTLVSYVGAQILQKLSESENDKLRRVVLASTLLLCFSGLFIFKYLNFLNDSLWGIFSLIGIRMEVPHLELLLPVGISFYTFQACGYMIDVYRRQIMVERNFCTYALFISFFPQIAAGPIGRGKELLPQFKVRHYLNRRDITTGLRWMLWGYFMKVVVADRLALYTDAVFGNIAHHTGVSVLVAAVLFTFQIYCDFAGYSFIALGCARIMGFQLIVNFARPYMATSIQDFWRRWHISLSTWFRDYLYIPLGGSRCSKWRTRMNLMITFVVSGLWHGANWTFVIWGGLNGLFQVIGNIMKPIKEQTRLCCGIRKDSIWLKAFNILLTFVLMTVTWTFFKAHTLEDALLAISKMVLPAGVLYKPDLSVLLYGTMGVGVLMVCDMLEEKNGKHPLLENDSITIRFASYVVLSMIILSVGVFDGGQFIYFQF</sequence>
<keyword evidence="7" id="KW-0808">Transferase</keyword>
<keyword evidence="7" id="KW-0012">Acyltransferase</keyword>
<feature type="transmembrane region" description="Helical" evidence="8">
    <location>
        <begin position="417"/>
        <end position="435"/>
    </location>
</feature>
<evidence type="ECO:0000256" key="4">
    <source>
        <dbReference type="ARBA" id="ARBA00022692"/>
    </source>
</evidence>
<keyword evidence="4 8" id="KW-0812">Transmembrane</keyword>
<comment type="subcellular location">
    <subcellularLocation>
        <location evidence="1">Cell membrane</location>
        <topology evidence="1">Multi-pass membrane protein</topology>
    </subcellularLocation>
</comment>
<dbReference type="AlphaFoldDB" id="I9UWZ2"/>
<dbReference type="InterPro" id="IPR028362">
    <property type="entry name" value="AlgI"/>
</dbReference>
<organism evidence="9 10">
    <name type="scientific">Bacteroides xylanisolvens CL03T12C04</name>
    <dbReference type="NCBI Taxonomy" id="997892"/>
    <lineage>
        <taxon>Bacteria</taxon>
        <taxon>Pseudomonadati</taxon>
        <taxon>Bacteroidota</taxon>
        <taxon>Bacteroidia</taxon>
        <taxon>Bacteroidales</taxon>
        <taxon>Bacteroidaceae</taxon>
        <taxon>Bacteroides</taxon>
    </lineage>
</organism>
<dbReference type="PANTHER" id="PTHR13285">
    <property type="entry name" value="ACYLTRANSFERASE"/>
    <property type="match status" value="1"/>
</dbReference>
<evidence type="ECO:0000256" key="7">
    <source>
        <dbReference type="PIRNR" id="PIRNR016636"/>
    </source>
</evidence>
<gene>
    <name evidence="9" type="ORF">HMPREF1074_01231</name>
</gene>
<dbReference type="InterPro" id="IPR024194">
    <property type="entry name" value="Ac/AlaTfrase_AlgI/DltB"/>
</dbReference>
<dbReference type="PANTHER" id="PTHR13285:SF18">
    <property type="entry name" value="PROTEIN-CYSTEINE N-PALMITOYLTRANSFERASE RASP"/>
    <property type="match status" value="1"/>
</dbReference>
<keyword evidence="5 8" id="KW-1133">Transmembrane helix</keyword>
<feature type="transmembrane region" description="Helical" evidence="8">
    <location>
        <begin position="7"/>
        <end position="26"/>
    </location>
</feature>
<dbReference type="GO" id="GO:0016746">
    <property type="term" value="F:acyltransferase activity"/>
    <property type="evidence" value="ECO:0007669"/>
    <property type="project" value="UniProtKB-KW"/>
</dbReference>
<feature type="transmembrane region" description="Helical" evidence="8">
    <location>
        <begin position="153"/>
        <end position="172"/>
    </location>
</feature>
<dbReference type="InterPro" id="IPR051085">
    <property type="entry name" value="MB_O-acyltransferase"/>
</dbReference>